<reference evidence="1 2" key="1">
    <citation type="submission" date="2014-09" db="EMBL/GenBank/DDBJ databases">
        <title>Vibrio maritimus JCM 19235. (C45) whole genome shotgun sequence.</title>
        <authorList>
            <person name="Sawabe T."/>
            <person name="Meirelles P."/>
            <person name="Nakanishi M."/>
            <person name="Sayaka M."/>
            <person name="Hattori M."/>
            <person name="Ohkuma M."/>
        </authorList>
    </citation>
    <scope>NUCLEOTIDE SEQUENCE [LARGE SCALE GENOMIC DNA]</scope>
    <source>
        <strain evidence="2">JCM19235</strain>
    </source>
</reference>
<accession>A0A090RQ55</accession>
<dbReference type="OrthoDB" id="258252at2"/>
<comment type="caution">
    <text evidence="1">The sequence shown here is derived from an EMBL/GenBank/DDBJ whole genome shotgun (WGS) entry which is preliminary data.</text>
</comment>
<dbReference type="SUPFAM" id="SSF55909">
    <property type="entry name" value="Pentein"/>
    <property type="match status" value="1"/>
</dbReference>
<sequence>MFNQNLPTSAELAYNPVKKPENQKEMWDLYNKSWEDQIRGQGIKVYEEHCSAKLRACLVGDPFSVFYPKMTVEMQALLADNSPDLIEEWGKNANKAIRDVNPELYDGIVSDIADRDEKYQKAGVKIIRNTVGWYPDEIINFNQVEQGTKYLSIYNGAVWQMARNALLITQCAGPTKPAEPAARAATIALMEEDPDAFMAPFINREPNPTSAMGLAGLDLCDFRQMPDKTILFNYGAPSEAAIAQVSQNGQGAPAGWPRGRDLYMRLLSELGYKCETMWFDSNLTYHQDCFMMNIEEGVIGLPDDGKNGMWGELPDFLKDYEIIPLPIEDIARGVANSSTLGDGRIFIDSSCTKTMDILEKRGYELSQSTTRTAGKHSTVDWIVRMRTSGVKTTN</sequence>
<dbReference type="AlphaFoldDB" id="A0A090RQ55"/>
<gene>
    <name evidence="1" type="ORF">JCM19235_6054</name>
</gene>
<dbReference type="Gene3D" id="3.75.10.10">
    <property type="entry name" value="L-arginine/glycine Amidinotransferase, Chain A"/>
    <property type="match status" value="1"/>
</dbReference>
<evidence type="ECO:0000313" key="2">
    <source>
        <dbReference type="Proteomes" id="UP000029228"/>
    </source>
</evidence>
<evidence type="ECO:0000313" key="1">
    <source>
        <dbReference type="EMBL" id="GAL17505.1"/>
    </source>
</evidence>
<dbReference type="EMBL" id="BBMR01000001">
    <property type="protein sequence ID" value="GAL17505.1"/>
    <property type="molecule type" value="Genomic_DNA"/>
</dbReference>
<proteinExistence type="predicted"/>
<name>A0A090RQ55_9VIBR</name>
<protein>
    <submittedName>
        <fullName evidence="1">Uncharacterized protein</fullName>
    </submittedName>
</protein>
<organism evidence="1 2">
    <name type="scientific">Vibrio maritimus</name>
    <dbReference type="NCBI Taxonomy" id="990268"/>
    <lineage>
        <taxon>Bacteria</taxon>
        <taxon>Pseudomonadati</taxon>
        <taxon>Pseudomonadota</taxon>
        <taxon>Gammaproteobacteria</taxon>
        <taxon>Vibrionales</taxon>
        <taxon>Vibrionaceae</taxon>
        <taxon>Vibrio</taxon>
    </lineage>
</organism>
<keyword evidence="2" id="KW-1185">Reference proteome</keyword>
<dbReference type="Proteomes" id="UP000029228">
    <property type="component" value="Unassembled WGS sequence"/>
</dbReference>